<proteinExistence type="predicted"/>
<dbReference type="EMBL" id="LAZR01038231">
    <property type="protein sequence ID" value="KKL20092.1"/>
    <property type="molecule type" value="Genomic_DNA"/>
</dbReference>
<dbReference type="InterPro" id="IPR002545">
    <property type="entry name" value="CheW-lke_dom"/>
</dbReference>
<dbReference type="Gene3D" id="2.40.50.180">
    <property type="entry name" value="CheA-289, Domain 4"/>
    <property type="match status" value="1"/>
</dbReference>
<dbReference type="GO" id="GO:0006935">
    <property type="term" value="P:chemotaxis"/>
    <property type="evidence" value="ECO:0007669"/>
    <property type="project" value="InterPro"/>
</dbReference>
<name>A0A0F9C1H9_9ZZZZ</name>
<protein>
    <recommendedName>
        <fullName evidence="1">CheW-like domain-containing protein</fullName>
    </recommendedName>
</protein>
<dbReference type="GO" id="GO:0007165">
    <property type="term" value="P:signal transduction"/>
    <property type="evidence" value="ECO:0007669"/>
    <property type="project" value="InterPro"/>
</dbReference>
<gene>
    <name evidence="2" type="ORF">LCGC14_2458890</name>
</gene>
<feature type="domain" description="CheW-like" evidence="1">
    <location>
        <begin position="34"/>
        <end position="122"/>
    </location>
</feature>
<dbReference type="AlphaFoldDB" id="A0A0F9C1H9"/>
<sequence>MTKHSSAFNTLLSLSRQFTETGRGLPAQEDIVPTRKVACFSLLGVHLAIALEELTEIIELPQCTRLPRVNTWVLGVANLRGRLLPVINFAEFLGGALSAPPKAQRVLVIDMMGIFVGLVVDR</sequence>
<dbReference type="InterPro" id="IPR036061">
    <property type="entry name" value="CheW-like_dom_sf"/>
</dbReference>
<organism evidence="2">
    <name type="scientific">marine sediment metagenome</name>
    <dbReference type="NCBI Taxonomy" id="412755"/>
    <lineage>
        <taxon>unclassified sequences</taxon>
        <taxon>metagenomes</taxon>
        <taxon>ecological metagenomes</taxon>
    </lineage>
</organism>
<comment type="caution">
    <text evidence="2">The sequence shown here is derived from an EMBL/GenBank/DDBJ whole genome shotgun (WGS) entry which is preliminary data.</text>
</comment>
<feature type="non-terminal residue" evidence="2">
    <location>
        <position position="122"/>
    </location>
</feature>
<dbReference type="PROSITE" id="PS50851">
    <property type="entry name" value="CHEW"/>
    <property type="match status" value="1"/>
</dbReference>
<dbReference type="InterPro" id="IPR039315">
    <property type="entry name" value="CheW"/>
</dbReference>
<dbReference type="PANTHER" id="PTHR22617">
    <property type="entry name" value="CHEMOTAXIS SENSOR HISTIDINE KINASE-RELATED"/>
    <property type="match status" value="1"/>
</dbReference>
<dbReference type="Pfam" id="PF01584">
    <property type="entry name" value="CheW"/>
    <property type="match status" value="1"/>
</dbReference>
<accession>A0A0F9C1H9</accession>
<reference evidence="2" key="1">
    <citation type="journal article" date="2015" name="Nature">
        <title>Complex archaea that bridge the gap between prokaryotes and eukaryotes.</title>
        <authorList>
            <person name="Spang A."/>
            <person name="Saw J.H."/>
            <person name="Jorgensen S.L."/>
            <person name="Zaremba-Niedzwiedzka K."/>
            <person name="Martijn J."/>
            <person name="Lind A.E."/>
            <person name="van Eijk R."/>
            <person name="Schleper C."/>
            <person name="Guy L."/>
            <person name="Ettema T.J."/>
        </authorList>
    </citation>
    <scope>NUCLEOTIDE SEQUENCE</scope>
</reference>
<dbReference type="SUPFAM" id="SSF50341">
    <property type="entry name" value="CheW-like"/>
    <property type="match status" value="1"/>
</dbReference>
<evidence type="ECO:0000313" key="2">
    <source>
        <dbReference type="EMBL" id="KKL20092.1"/>
    </source>
</evidence>
<dbReference type="PANTHER" id="PTHR22617:SF43">
    <property type="entry name" value="PROTEIN PILI"/>
    <property type="match status" value="1"/>
</dbReference>
<dbReference type="GO" id="GO:0005829">
    <property type="term" value="C:cytosol"/>
    <property type="evidence" value="ECO:0007669"/>
    <property type="project" value="TreeGrafter"/>
</dbReference>
<evidence type="ECO:0000259" key="1">
    <source>
        <dbReference type="PROSITE" id="PS50851"/>
    </source>
</evidence>